<evidence type="ECO:0000313" key="2">
    <source>
        <dbReference type="Proteomes" id="UP000322234"/>
    </source>
</evidence>
<reference evidence="1" key="1">
    <citation type="submission" date="2019-10" db="EMBL/GenBank/DDBJ databases">
        <title>The sequence and de novo assembly of the wild yak genome.</title>
        <authorList>
            <person name="Liu Y."/>
        </authorList>
    </citation>
    <scope>NUCLEOTIDE SEQUENCE [LARGE SCALE GENOMIC DNA]</scope>
    <source>
        <strain evidence="1">WY2019</strain>
    </source>
</reference>
<dbReference type="Proteomes" id="UP000322234">
    <property type="component" value="Unassembled WGS sequence"/>
</dbReference>
<dbReference type="EMBL" id="VBQZ03000050">
    <property type="protein sequence ID" value="MXQ88855.1"/>
    <property type="molecule type" value="Genomic_DNA"/>
</dbReference>
<evidence type="ECO:0000313" key="1">
    <source>
        <dbReference type="EMBL" id="MXQ88855.1"/>
    </source>
</evidence>
<dbReference type="AlphaFoldDB" id="A0A6B0RFT5"/>
<organism evidence="1 2">
    <name type="scientific">Bos mutus</name>
    <name type="common">wild yak</name>
    <dbReference type="NCBI Taxonomy" id="72004"/>
    <lineage>
        <taxon>Eukaryota</taxon>
        <taxon>Metazoa</taxon>
        <taxon>Chordata</taxon>
        <taxon>Craniata</taxon>
        <taxon>Vertebrata</taxon>
        <taxon>Euteleostomi</taxon>
        <taxon>Mammalia</taxon>
        <taxon>Eutheria</taxon>
        <taxon>Laurasiatheria</taxon>
        <taxon>Artiodactyla</taxon>
        <taxon>Ruminantia</taxon>
        <taxon>Pecora</taxon>
        <taxon>Bovidae</taxon>
        <taxon>Bovinae</taxon>
        <taxon>Bos</taxon>
    </lineage>
</organism>
<sequence length="68" mass="7883">MDSAGKRAGRDVFYNMKPNTKDLWKHDENKCTMAENCSAENDSEMLFSKIQENILLANTCQEFQNLYT</sequence>
<comment type="caution">
    <text evidence="1">The sequence shown here is derived from an EMBL/GenBank/DDBJ whole genome shotgun (WGS) entry which is preliminary data.</text>
</comment>
<accession>A0A6B0RFT5</accession>
<keyword evidence="2" id="KW-1185">Reference proteome</keyword>
<gene>
    <name evidence="1" type="ORF">E5288_WYG012261</name>
</gene>
<proteinExistence type="predicted"/>
<name>A0A6B0RFT5_9CETA</name>
<protein>
    <submittedName>
        <fullName evidence="1">Uncharacterized protein</fullName>
    </submittedName>
</protein>